<comment type="caution">
    <text evidence="1">The sequence shown here is derived from an EMBL/GenBank/DDBJ whole genome shotgun (WGS) entry which is preliminary data.</text>
</comment>
<dbReference type="Proteomes" id="UP000714275">
    <property type="component" value="Unassembled WGS sequence"/>
</dbReference>
<accession>A0A9P7D2I5</accession>
<sequence length="101" mass="11127">VIAPLHLHSEHVLLIDLLAVHMIREKNCSTIITYHPALCDRTTAKRLHQVMERAGGSVYWCKIFVASEDPTFSFWRSCGFGAYTICSPCGEGSSCAGGNLE</sequence>
<dbReference type="OrthoDB" id="3231000at2759"/>
<reference evidence="1" key="1">
    <citation type="journal article" date="2020" name="New Phytol.">
        <title>Comparative genomics reveals dynamic genome evolution in host specialist ectomycorrhizal fungi.</title>
        <authorList>
            <person name="Lofgren L.A."/>
            <person name="Nguyen N.H."/>
            <person name="Vilgalys R."/>
            <person name="Ruytinx J."/>
            <person name="Liao H.L."/>
            <person name="Branco S."/>
            <person name="Kuo A."/>
            <person name="LaButti K."/>
            <person name="Lipzen A."/>
            <person name="Andreopoulos W."/>
            <person name="Pangilinan J."/>
            <person name="Riley R."/>
            <person name="Hundley H."/>
            <person name="Na H."/>
            <person name="Barry K."/>
            <person name="Grigoriev I.V."/>
            <person name="Stajich J.E."/>
            <person name="Kennedy P.G."/>
        </authorList>
    </citation>
    <scope>NUCLEOTIDE SEQUENCE</scope>
    <source>
        <strain evidence="1">DOB743</strain>
    </source>
</reference>
<protein>
    <submittedName>
        <fullName evidence="1">Uncharacterized protein</fullName>
    </submittedName>
</protein>
<dbReference type="AlphaFoldDB" id="A0A9P7D2I5"/>
<keyword evidence="2" id="KW-1185">Reference proteome</keyword>
<proteinExistence type="predicted"/>
<organism evidence="1 2">
    <name type="scientific">Suillus placidus</name>
    <dbReference type="NCBI Taxonomy" id="48579"/>
    <lineage>
        <taxon>Eukaryota</taxon>
        <taxon>Fungi</taxon>
        <taxon>Dikarya</taxon>
        <taxon>Basidiomycota</taxon>
        <taxon>Agaricomycotina</taxon>
        <taxon>Agaricomycetes</taxon>
        <taxon>Agaricomycetidae</taxon>
        <taxon>Boletales</taxon>
        <taxon>Suillineae</taxon>
        <taxon>Suillaceae</taxon>
        <taxon>Suillus</taxon>
    </lineage>
</organism>
<dbReference type="EMBL" id="JABBWD010000018">
    <property type="protein sequence ID" value="KAG1777855.1"/>
    <property type="molecule type" value="Genomic_DNA"/>
</dbReference>
<name>A0A9P7D2I5_9AGAM</name>
<evidence type="ECO:0000313" key="1">
    <source>
        <dbReference type="EMBL" id="KAG1777855.1"/>
    </source>
</evidence>
<gene>
    <name evidence="1" type="ORF">EV702DRAFT_1098153</name>
</gene>
<evidence type="ECO:0000313" key="2">
    <source>
        <dbReference type="Proteomes" id="UP000714275"/>
    </source>
</evidence>
<feature type="non-terminal residue" evidence="1">
    <location>
        <position position="101"/>
    </location>
</feature>